<dbReference type="GeneID" id="60322298"/>
<organism evidence="1 2">
    <name type="scientific">Mycobacterium phage Paola</name>
    <dbReference type="NCBI Taxonomy" id="2094139"/>
    <lineage>
        <taxon>Viruses</taxon>
        <taxon>Duplodnaviria</taxon>
        <taxon>Heunggongvirae</taxon>
        <taxon>Uroviricota</taxon>
        <taxon>Caudoviricetes</taxon>
        <taxon>Weiservirinae</taxon>
        <taxon>Kratiovirus</taxon>
        <taxon>Kratiovirus paola</taxon>
    </lineage>
</organism>
<protein>
    <submittedName>
        <fullName evidence="1">Uncharacterized protein</fullName>
    </submittedName>
</protein>
<keyword evidence="2" id="KW-1185">Reference proteome</keyword>
<dbReference type="EMBL" id="MG962374">
    <property type="protein sequence ID" value="AVO25881.1"/>
    <property type="molecule type" value="Genomic_DNA"/>
</dbReference>
<dbReference type="KEGG" id="vg:60322298"/>
<evidence type="ECO:0000313" key="1">
    <source>
        <dbReference type="EMBL" id="AVO25881.1"/>
    </source>
</evidence>
<sequence>MTAPSELHRVIVNIQIDVDLHQYAADYNLVGQRSARDDLKQVVVDIVRQHLQRMGIHPDNVTRQR</sequence>
<accession>A0A2P1JZU6</accession>
<gene>
    <name evidence="1" type="primary">72</name>
    <name evidence="1" type="ORF">SEA_PAOLA_72</name>
</gene>
<dbReference type="RefSeq" id="YP_009950878.1">
    <property type="nucleotide sequence ID" value="NC_051595.1"/>
</dbReference>
<name>A0A2P1JZU6_9CAUD</name>
<dbReference type="Proteomes" id="UP000240226">
    <property type="component" value="Segment"/>
</dbReference>
<proteinExistence type="predicted"/>
<reference evidence="1 2" key="1">
    <citation type="submission" date="2018-02" db="EMBL/GenBank/DDBJ databases">
        <authorList>
            <person name="Alam S."/>
            <person name="Brenner L."/>
            <person name="Nol-Bernardino P."/>
            <person name="Laskow J."/>
            <person name="Ma X."/>
            <person name="Miikeda A."/>
            <person name="Rojas C."/>
            <person name="Shen J."/>
            <person name="Sukhina A."/>
            <person name="Walas N."/>
            <person name="Wei W."/>
            <person name="Wentworth S."/>
            <person name="Freise A."/>
            <person name="Ibarra X."/>
            <person name="Reddi K."/>
            <person name="Moberg-Parker J."/>
            <person name="Garlena R.A."/>
            <person name="Russell D.A."/>
            <person name="Pope W.H."/>
            <person name="Jacobs-Sera D."/>
            <person name="Hendrix R.W."/>
            <person name="Hatfull G.F."/>
        </authorList>
    </citation>
    <scope>NUCLEOTIDE SEQUENCE [LARGE SCALE GENOMIC DNA]</scope>
</reference>
<evidence type="ECO:0000313" key="2">
    <source>
        <dbReference type="Proteomes" id="UP000240226"/>
    </source>
</evidence>